<dbReference type="SMART" id="SM00044">
    <property type="entry name" value="CYCc"/>
    <property type="match status" value="1"/>
</dbReference>
<dbReference type="InterPro" id="IPR029787">
    <property type="entry name" value="Nucleotide_cyclase"/>
</dbReference>
<dbReference type="PANTHER" id="PTHR43081">
    <property type="entry name" value="ADENYLATE CYCLASE, TERMINAL-DIFFERENTIATION SPECIFIC-RELATED"/>
    <property type="match status" value="1"/>
</dbReference>
<dbReference type="RefSeq" id="WP_234218342.1">
    <property type="nucleotide sequence ID" value="NZ_JAGQAF010000001.1"/>
</dbReference>
<evidence type="ECO:0000259" key="1">
    <source>
        <dbReference type="PROSITE" id="PS50125"/>
    </source>
</evidence>
<name>A0A9Q3ZKX2_9RHOB</name>
<dbReference type="PANTHER" id="PTHR43081:SF19">
    <property type="entry name" value="PH-SENSITIVE ADENYLATE CYCLASE RV1264"/>
    <property type="match status" value="1"/>
</dbReference>
<dbReference type="SUPFAM" id="SSF54427">
    <property type="entry name" value="NTF2-like"/>
    <property type="match status" value="1"/>
</dbReference>
<dbReference type="GO" id="GO:0004016">
    <property type="term" value="F:adenylate cyclase activity"/>
    <property type="evidence" value="ECO:0007669"/>
    <property type="project" value="UniProtKB-ARBA"/>
</dbReference>
<comment type="caution">
    <text evidence="2">The sequence shown here is derived from an EMBL/GenBank/DDBJ whole genome shotgun (WGS) entry which is preliminary data.</text>
</comment>
<sequence length="320" mass="34769">MIQRSPEIEAIVRRWTTLIRSHKVADLPHYLSQSDALVYIGSAAGELWRGQLVRDGIADHLAEVPDFIEEDIEIEAYEHGETGWASYQSHYTFSSTGSRGTHRVTFVFVLERGSWKMVQHHISQADSNRDKLGIEHTAFQRLIAAAQAGSHRFGTGGLATIMFTDIVDSSALAAAMGDAEWVRLIDAHFRRVEAIVTEHGGTLVKSLGDGTMSSFQSATGAVRAASAIRAGTQAARLALRIGLHTGEVVENRGDFFGTVVNKAARIASFAGAGDILLSDATRNMVGSQHDFDYSDAIATPLKGLEGDHVLYRLTGRPEPL</sequence>
<dbReference type="Gene3D" id="3.10.450.50">
    <property type="match status" value="1"/>
</dbReference>
<dbReference type="InterPro" id="IPR032710">
    <property type="entry name" value="NTF2-like_dom_sf"/>
</dbReference>
<accession>A0A9Q3ZKX2</accession>
<reference evidence="2" key="1">
    <citation type="journal article" date="2021" name="Environ. Microbiol.">
        <title>Cryptic niche differentiation of novel sediment ecotypes of Rugeria pomeroyi correlates with nitrate respiration.</title>
        <authorList>
            <person name="Lin X."/>
            <person name="McNichol J."/>
            <person name="Chu X."/>
            <person name="Qian Y."/>
            <person name="Luo H."/>
        </authorList>
    </citation>
    <scope>NUCLEOTIDE SEQUENCE</scope>
    <source>
        <strain evidence="2">SZCCDBB064</strain>
    </source>
</reference>
<dbReference type="EMBL" id="JAGQAF010000001">
    <property type="protein sequence ID" value="MCE8536400.1"/>
    <property type="molecule type" value="Genomic_DNA"/>
</dbReference>
<dbReference type="InterPro" id="IPR001054">
    <property type="entry name" value="A/G_cyclase"/>
</dbReference>
<dbReference type="AlphaFoldDB" id="A0A9Q3ZKX2"/>
<dbReference type="Pfam" id="PF13474">
    <property type="entry name" value="SnoaL_3"/>
    <property type="match status" value="1"/>
</dbReference>
<proteinExistence type="predicted"/>
<evidence type="ECO:0000313" key="2">
    <source>
        <dbReference type="EMBL" id="MCE8536400.1"/>
    </source>
</evidence>
<dbReference type="Gene3D" id="3.30.70.1230">
    <property type="entry name" value="Nucleotide cyclase"/>
    <property type="match status" value="1"/>
</dbReference>
<organism evidence="2 3">
    <name type="scientific">Ruegeria pomeroyi</name>
    <dbReference type="NCBI Taxonomy" id="89184"/>
    <lineage>
        <taxon>Bacteria</taxon>
        <taxon>Pseudomonadati</taxon>
        <taxon>Pseudomonadota</taxon>
        <taxon>Alphaproteobacteria</taxon>
        <taxon>Rhodobacterales</taxon>
        <taxon>Roseobacteraceae</taxon>
        <taxon>Ruegeria</taxon>
    </lineage>
</organism>
<protein>
    <submittedName>
        <fullName evidence="2">Nuclear transport factor 2 family protein</fullName>
    </submittedName>
</protein>
<dbReference type="PROSITE" id="PS50125">
    <property type="entry name" value="GUANYLATE_CYCLASE_2"/>
    <property type="match status" value="1"/>
</dbReference>
<gene>
    <name evidence="2" type="ORF">KBY27_02925</name>
</gene>
<dbReference type="Proteomes" id="UP000813672">
    <property type="component" value="Unassembled WGS sequence"/>
</dbReference>
<dbReference type="InterPro" id="IPR037401">
    <property type="entry name" value="SnoaL-like"/>
</dbReference>
<evidence type="ECO:0000313" key="3">
    <source>
        <dbReference type="Proteomes" id="UP000813672"/>
    </source>
</evidence>
<dbReference type="GO" id="GO:0006171">
    <property type="term" value="P:cAMP biosynthetic process"/>
    <property type="evidence" value="ECO:0007669"/>
    <property type="project" value="TreeGrafter"/>
</dbReference>
<dbReference type="GO" id="GO:0035556">
    <property type="term" value="P:intracellular signal transduction"/>
    <property type="evidence" value="ECO:0007669"/>
    <property type="project" value="InterPro"/>
</dbReference>
<dbReference type="Pfam" id="PF00211">
    <property type="entry name" value="Guanylate_cyc"/>
    <property type="match status" value="1"/>
</dbReference>
<dbReference type="SUPFAM" id="SSF55073">
    <property type="entry name" value="Nucleotide cyclase"/>
    <property type="match status" value="1"/>
</dbReference>
<feature type="domain" description="Guanylate cyclase" evidence="1">
    <location>
        <begin position="160"/>
        <end position="267"/>
    </location>
</feature>
<dbReference type="InterPro" id="IPR050697">
    <property type="entry name" value="Adenylyl/Guanylyl_Cyclase_3/4"/>
</dbReference>
<dbReference type="CDD" id="cd07302">
    <property type="entry name" value="CHD"/>
    <property type="match status" value="1"/>
</dbReference>